<evidence type="ECO:0000313" key="1">
    <source>
        <dbReference type="EMBL" id="CAB4136946.1"/>
    </source>
</evidence>
<organism evidence="1">
    <name type="scientific">uncultured Caudovirales phage</name>
    <dbReference type="NCBI Taxonomy" id="2100421"/>
    <lineage>
        <taxon>Viruses</taxon>
        <taxon>Duplodnaviria</taxon>
        <taxon>Heunggongvirae</taxon>
        <taxon>Uroviricota</taxon>
        <taxon>Caudoviricetes</taxon>
        <taxon>Peduoviridae</taxon>
        <taxon>Maltschvirus</taxon>
        <taxon>Maltschvirus maltsch</taxon>
    </lineage>
</organism>
<protein>
    <submittedName>
        <fullName evidence="1">HTH_XRE domain containing protein</fullName>
    </submittedName>
</protein>
<dbReference type="InterPro" id="IPR010982">
    <property type="entry name" value="Lambda_DNA-bd_dom_sf"/>
</dbReference>
<dbReference type="SUPFAM" id="SSF47413">
    <property type="entry name" value="lambda repressor-like DNA-binding domains"/>
    <property type="match status" value="1"/>
</dbReference>
<reference evidence="1" key="1">
    <citation type="submission" date="2020-04" db="EMBL/GenBank/DDBJ databases">
        <authorList>
            <person name="Chiriac C."/>
            <person name="Salcher M."/>
            <person name="Ghai R."/>
            <person name="Kavagutti S V."/>
        </authorList>
    </citation>
    <scope>NUCLEOTIDE SEQUENCE</scope>
</reference>
<dbReference type="GO" id="GO:0003677">
    <property type="term" value="F:DNA binding"/>
    <property type="evidence" value="ECO:0007669"/>
    <property type="project" value="InterPro"/>
</dbReference>
<gene>
    <name evidence="1" type="ORF">UFOVP313_21</name>
</gene>
<accession>A0A6J5LVC3</accession>
<dbReference type="CDD" id="cd00093">
    <property type="entry name" value="HTH_XRE"/>
    <property type="match status" value="1"/>
</dbReference>
<dbReference type="EMBL" id="LR796328">
    <property type="protein sequence ID" value="CAB4136946.1"/>
    <property type="molecule type" value="Genomic_DNA"/>
</dbReference>
<proteinExistence type="predicted"/>
<sequence length="74" mass="8439">MSKAPKPTQEKQAFVSRKIATKLEQLERNAAWLARKVNVTPSSAWRWVNGHSCPSPAIEERIKKVLNINLEMPK</sequence>
<dbReference type="Gene3D" id="1.10.260.40">
    <property type="entry name" value="lambda repressor-like DNA-binding domains"/>
    <property type="match status" value="1"/>
</dbReference>
<dbReference type="InterPro" id="IPR001387">
    <property type="entry name" value="Cro/C1-type_HTH"/>
</dbReference>
<name>A0A6J5LVC3_9CAUD</name>